<evidence type="ECO:0000313" key="1">
    <source>
        <dbReference type="EMBL" id="GDY33723.1"/>
    </source>
</evidence>
<proteinExistence type="predicted"/>
<gene>
    <name evidence="1" type="ORF">GTS_53560</name>
</gene>
<protein>
    <submittedName>
        <fullName evidence="1">Uncharacterized protein</fullName>
    </submittedName>
</protein>
<dbReference type="EMBL" id="BJFL01000053">
    <property type="protein sequence ID" value="GDY33723.1"/>
    <property type="molecule type" value="Genomic_DNA"/>
</dbReference>
<sequence>MTRTVSAIMDEDNHISEKRLRAQIAAHTSWAATPDRQARTAPGTQAFLERFERLVDPEQKLCPEERRKRAQSLLRAHMQRLALLSIRARKERGHQKQAGSLALHGWRGSAGALLIPSNSPPPSRWVDSVRSGQTRAGSVGRFLTTRTR</sequence>
<organism evidence="1 2">
    <name type="scientific">Gandjariella thermophila</name>
    <dbReference type="NCBI Taxonomy" id="1931992"/>
    <lineage>
        <taxon>Bacteria</taxon>
        <taxon>Bacillati</taxon>
        <taxon>Actinomycetota</taxon>
        <taxon>Actinomycetes</taxon>
        <taxon>Pseudonocardiales</taxon>
        <taxon>Pseudonocardiaceae</taxon>
        <taxon>Gandjariella</taxon>
    </lineage>
</organism>
<name>A0A4D4JIK5_9PSEU</name>
<keyword evidence="2" id="KW-1185">Reference proteome</keyword>
<dbReference type="AlphaFoldDB" id="A0A4D4JIK5"/>
<dbReference type="Proteomes" id="UP000298860">
    <property type="component" value="Unassembled WGS sequence"/>
</dbReference>
<accession>A0A4D4JIK5</accession>
<reference evidence="2" key="1">
    <citation type="submission" date="2019-04" db="EMBL/GenBank/DDBJ databases">
        <title>Draft genome sequence of Pseudonocardiaceae bacterium SL3-2-4.</title>
        <authorList>
            <person name="Ningsih F."/>
            <person name="Yokota A."/>
            <person name="Sakai Y."/>
            <person name="Nanatani K."/>
            <person name="Yabe S."/>
            <person name="Oetari A."/>
            <person name="Sjamsuridzal W."/>
        </authorList>
    </citation>
    <scope>NUCLEOTIDE SEQUENCE [LARGE SCALE GENOMIC DNA]</scope>
    <source>
        <strain evidence="2">SL3-2-4</strain>
    </source>
</reference>
<evidence type="ECO:0000313" key="2">
    <source>
        <dbReference type="Proteomes" id="UP000298860"/>
    </source>
</evidence>
<comment type="caution">
    <text evidence="1">The sequence shown here is derived from an EMBL/GenBank/DDBJ whole genome shotgun (WGS) entry which is preliminary data.</text>
</comment>